<dbReference type="InterPro" id="IPR001182">
    <property type="entry name" value="FtsW/RodA"/>
</dbReference>
<dbReference type="AlphaFoldDB" id="K1T8D4"/>
<keyword evidence="5 6" id="KW-0472">Membrane</keyword>
<dbReference type="GO" id="GO:0032153">
    <property type="term" value="C:cell division site"/>
    <property type="evidence" value="ECO:0007669"/>
    <property type="project" value="TreeGrafter"/>
</dbReference>
<dbReference type="EMBL" id="AJWZ01004278">
    <property type="protein sequence ID" value="EKC65883.1"/>
    <property type="molecule type" value="Genomic_DNA"/>
</dbReference>
<protein>
    <submittedName>
        <fullName evidence="7">Bacterial cell division membrane protein</fullName>
    </submittedName>
</protein>
<dbReference type="GO" id="GO:0005886">
    <property type="term" value="C:plasma membrane"/>
    <property type="evidence" value="ECO:0007669"/>
    <property type="project" value="TreeGrafter"/>
</dbReference>
<evidence type="ECO:0000313" key="7">
    <source>
        <dbReference type="EMBL" id="EKC65883.1"/>
    </source>
</evidence>
<evidence type="ECO:0000256" key="5">
    <source>
        <dbReference type="ARBA" id="ARBA00023136"/>
    </source>
</evidence>
<evidence type="ECO:0000256" key="6">
    <source>
        <dbReference type="SAM" id="Phobius"/>
    </source>
</evidence>
<sequence length="130" mass="14576">MTIGFIILARLSFEKSVKQFIIVAVVTMLSLIVPYLMSRFNMWKSLTWIYCFVGLGLLVAVLVVGTLSRGAKLYIKISGFTFQPSEFVKIIFVFFIAGMLSKSAEFGHLVLSAVLAGLYVIVLVIFNRPW</sequence>
<dbReference type="Pfam" id="PF01098">
    <property type="entry name" value="FTSW_RODA_SPOVE"/>
    <property type="match status" value="1"/>
</dbReference>
<keyword evidence="4 6" id="KW-1133">Transmembrane helix</keyword>
<comment type="caution">
    <text evidence="7">The sequence shown here is derived from an EMBL/GenBank/DDBJ whole genome shotgun (WGS) entry which is preliminary data.</text>
</comment>
<keyword evidence="3" id="KW-0133">Cell shape</keyword>
<dbReference type="PANTHER" id="PTHR30474:SF3">
    <property type="entry name" value="PEPTIDOGLYCAN GLYCOSYLTRANSFERASE RODA"/>
    <property type="match status" value="1"/>
</dbReference>
<feature type="transmembrane region" description="Helical" evidence="6">
    <location>
        <begin position="80"/>
        <end position="100"/>
    </location>
</feature>
<evidence type="ECO:0000256" key="1">
    <source>
        <dbReference type="ARBA" id="ARBA00004141"/>
    </source>
</evidence>
<evidence type="ECO:0000256" key="2">
    <source>
        <dbReference type="ARBA" id="ARBA00022692"/>
    </source>
</evidence>
<gene>
    <name evidence="7" type="ORF">OBE_06232</name>
</gene>
<keyword evidence="7" id="KW-0132">Cell division</keyword>
<proteinExistence type="predicted"/>
<name>K1T8D4_9ZZZZ</name>
<dbReference type="PANTHER" id="PTHR30474">
    <property type="entry name" value="CELL CYCLE PROTEIN"/>
    <property type="match status" value="1"/>
</dbReference>
<dbReference type="GO" id="GO:0015648">
    <property type="term" value="F:lipid-linked peptidoglycan transporter activity"/>
    <property type="evidence" value="ECO:0007669"/>
    <property type="project" value="TreeGrafter"/>
</dbReference>
<organism evidence="7">
    <name type="scientific">human gut metagenome</name>
    <dbReference type="NCBI Taxonomy" id="408170"/>
    <lineage>
        <taxon>unclassified sequences</taxon>
        <taxon>metagenomes</taxon>
        <taxon>organismal metagenomes</taxon>
    </lineage>
</organism>
<reference evidence="7" key="1">
    <citation type="journal article" date="2013" name="Environ. Microbiol.">
        <title>Microbiota from the distal guts of lean and obese adolescents exhibit partial functional redundancy besides clear differences in community structure.</title>
        <authorList>
            <person name="Ferrer M."/>
            <person name="Ruiz A."/>
            <person name="Lanza F."/>
            <person name="Haange S.B."/>
            <person name="Oberbach A."/>
            <person name="Till H."/>
            <person name="Bargiela R."/>
            <person name="Campoy C."/>
            <person name="Segura M.T."/>
            <person name="Richter M."/>
            <person name="von Bergen M."/>
            <person name="Seifert J."/>
            <person name="Suarez A."/>
        </authorList>
    </citation>
    <scope>NUCLEOTIDE SEQUENCE</scope>
</reference>
<feature type="transmembrane region" description="Helical" evidence="6">
    <location>
        <begin position="20"/>
        <end position="40"/>
    </location>
</feature>
<feature type="transmembrane region" description="Helical" evidence="6">
    <location>
        <begin position="106"/>
        <end position="126"/>
    </location>
</feature>
<feature type="transmembrane region" description="Helical" evidence="6">
    <location>
        <begin position="46"/>
        <end position="68"/>
    </location>
</feature>
<keyword evidence="2 6" id="KW-0812">Transmembrane</keyword>
<evidence type="ECO:0000256" key="3">
    <source>
        <dbReference type="ARBA" id="ARBA00022960"/>
    </source>
</evidence>
<accession>K1T8D4</accession>
<dbReference type="GO" id="GO:0051301">
    <property type="term" value="P:cell division"/>
    <property type="evidence" value="ECO:0007669"/>
    <property type="project" value="UniProtKB-KW"/>
</dbReference>
<keyword evidence="7" id="KW-0131">Cell cycle</keyword>
<comment type="subcellular location">
    <subcellularLocation>
        <location evidence="1">Membrane</location>
        <topology evidence="1">Multi-pass membrane protein</topology>
    </subcellularLocation>
</comment>
<evidence type="ECO:0000256" key="4">
    <source>
        <dbReference type="ARBA" id="ARBA00022989"/>
    </source>
</evidence>
<dbReference type="GO" id="GO:0008360">
    <property type="term" value="P:regulation of cell shape"/>
    <property type="evidence" value="ECO:0007669"/>
    <property type="project" value="UniProtKB-KW"/>
</dbReference>